<evidence type="ECO:0000313" key="3">
    <source>
        <dbReference type="EMBL" id="TPX76508.1"/>
    </source>
</evidence>
<gene>
    <name evidence="3" type="ORF">CcCBS67573_g02225</name>
</gene>
<evidence type="ECO:0000256" key="1">
    <source>
        <dbReference type="SAM" id="MobiDB-lite"/>
    </source>
</evidence>
<dbReference type="UniPathway" id="UPA01068">
    <property type="reaction ID" value="UER00304"/>
</dbReference>
<organism evidence="3 4">
    <name type="scientific">Chytriomyces confervae</name>
    <dbReference type="NCBI Taxonomy" id="246404"/>
    <lineage>
        <taxon>Eukaryota</taxon>
        <taxon>Fungi</taxon>
        <taxon>Fungi incertae sedis</taxon>
        <taxon>Chytridiomycota</taxon>
        <taxon>Chytridiomycota incertae sedis</taxon>
        <taxon>Chytridiomycetes</taxon>
        <taxon>Chytridiales</taxon>
        <taxon>Chytriomycetaceae</taxon>
        <taxon>Chytriomyces</taxon>
    </lineage>
</organism>
<dbReference type="GO" id="GO:0010181">
    <property type="term" value="F:FMN binding"/>
    <property type="evidence" value="ECO:0007669"/>
    <property type="project" value="InterPro"/>
</dbReference>
<feature type="compositionally biased region" description="Low complexity" evidence="1">
    <location>
        <begin position="337"/>
        <end position="350"/>
    </location>
</feature>
<dbReference type="STRING" id="246404.A0A507FM50"/>
<name>A0A507FM50_9FUNG</name>
<protein>
    <recommendedName>
        <fullName evidence="2">Pyridoxamine 5'-phosphate oxidase Alr4036 family FMN-binding domain-containing protein</fullName>
    </recommendedName>
</protein>
<dbReference type="EMBL" id="QEAP01000045">
    <property type="protein sequence ID" value="TPX76508.1"/>
    <property type="molecule type" value="Genomic_DNA"/>
</dbReference>
<comment type="caution">
    <text evidence="3">The sequence shown here is derived from an EMBL/GenBank/DDBJ whole genome shotgun (WGS) entry which is preliminary data.</text>
</comment>
<accession>A0A507FM50</accession>
<reference evidence="3 4" key="1">
    <citation type="journal article" date="2019" name="Sci. Rep.">
        <title>Comparative genomics of chytrid fungi reveal insights into the obligate biotrophic and pathogenic lifestyle of Synchytrium endobioticum.</title>
        <authorList>
            <person name="van de Vossenberg B.T.L.H."/>
            <person name="Warris S."/>
            <person name="Nguyen H.D.T."/>
            <person name="van Gent-Pelzer M.P.E."/>
            <person name="Joly D.L."/>
            <person name="van de Geest H.C."/>
            <person name="Bonants P.J.M."/>
            <person name="Smith D.S."/>
            <person name="Levesque C.A."/>
            <person name="van der Lee T.A.J."/>
        </authorList>
    </citation>
    <scope>NUCLEOTIDE SEQUENCE [LARGE SCALE GENOMIC DNA]</scope>
    <source>
        <strain evidence="3 4">CBS 675.73</strain>
    </source>
</reference>
<feature type="region of interest" description="Disordered" evidence="1">
    <location>
        <begin position="1"/>
        <end position="43"/>
    </location>
</feature>
<dbReference type="Gene3D" id="2.30.110.10">
    <property type="entry name" value="Electron Transport, Fmn-binding Protein, Chain A"/>
    <property type="match status" value="1"/>
</dbReference>
<dbReference type="PANTHER" id="PTHR28243:SF1">
    <property type="entry name" value="PYRIDOXAMINE 5'-PHOSPHATE OXIDASE ALR4036 FAMILY FMN-BINDING DOMAIN-CONTAINING PROTEIN"/>
    <property type="match status" value="1"/>
</dbReference>
<feature type="domain" description="Pyridoxamine 5'-phosphate oxidase Alr4036 family FMN-binding" evidence="2">
    <location>
        <begin position="46"/>
        <end position="180"/>
    </location>
</feature>
<feature type="compositionally biased region" description="Basic and acidic residues" evidence="1">
    <location>
        <begin position="251"/>
        <end position="264"/>
    </location>
</feature>
<dbReference type="InterPro" id="IPR012349">
    <property type="entry name" value="Split_barrel_FMN-bd"/>
</dbReference>
<dbReference type="OrthoDB" id="434253at2759"/>
<feature type="region of interest" description="Disordered" evidence="1">
    <location>
        <begin position="332"/>
        <end position="361"/>
    </location>
</feature>
<proteinExistence type="predicted"/>
<dbReference type="SUPFAM" id="SSF50475">
    <property type="entry name" value="FMN-binding split barrel"/>
    <property type="match status" value="1"/>
</dbReference>
<dbReference type="PANTHER" id="PTHR28243">
    <property type="entry name" value="AGL049CP"/>
    <property type="match status" value="1"/>
</dbReference>
<dbReference type="InterPro" id="IPR024624">
    <property type="entry name" value="Pyridox_Oxase_Alr4036_FMN-bd"/>
</dbReference>
<evidence type="ECO:0000259" key="2">
    <source>
        <dbReference type="Pfam" id="PF12766"/>
    </source>
</evidence>
<dbReference type="Proteomes" id="UP000320333">
    <property type="component" value="Unassembled WGS sequence"/>
</dbReference>
<evidence type="ECO:0000313" key="4">
    <source>
        <dbReference type="Proteomes" id="UP000320333"/>
    </source>
</evidence>
<dbReference type="AlphaFoldDB" id="A0A507FM50"/>
<feature type="region of interest" description="Disordered" evidence="1">
    <location>
        <begin position="238"/>
        <end position="273"/>
    </location>
</feature>
<keyword evidence="4" id="KW-1185">Reference proteome</keyword>
<dbReference type="Pfam" id="PF12766">
    <property type="entry name" value="Pyridox_oxase_2"/>
    <property type="match status" value="1"/>
</dbReference>
<sequence>MTATLTHAHSDPVFSEGTAWSPTVSPLPHVTEPSDPANAHANEHFPPWRTALEVALKDNERADSAHLYASLATIKPFGRPANRSVYFRGFLSDGLDSQPHRPNNNASNTHEHKHRHRYQRKDTVLTHESIERLSNVLMFVVDVRSGSVEDVIHGSKFGEVCWIFPETHEQIRLSGQLHLILSPTHPLSQTHQIPEPFASSSHFPHLDWEKTRLEMWRKISSLRRASFTWPTTRHVISDAGGHGFHSHGGPHAHESNHNHHHQQDQEEEEESAVHTCVLGGAISTAISSPKHKSGSLLTKIDVPESSSGSESGAHPQTGSAGLKQVHFTAEPLEMSQPSASPPRSEHSSSPTKQHKSTTGHDSATDLHFMETALNNFCILLLDVDGADHVKMQKAPHARVKYRRMVHAMDGAGSGAGCADGIVQVAERVFSVDDLVEGRLSSVDGIVRKVAHWSVKDVLG</sequence>
<feature type="compositionally biased region" description="Polar residues" evidence="1">
    <location>
        <begin position="304"/>
        <end position="319"/>
    </location>
</feature>
<feature type="region of interest" description="Disordered" evidence="1">
    <location>
        <begin position="300"/>
        <end position="320"/>
    </location>
</feature>
<feature type="region of interest" description="Disordered" evidence="1">
    <location>
        <begin position="96"/>
        <end position="119"/>
    </location>
</feature>